<feature type="region of interest" description="Disordered" evidence="1">
    <location>
        <begin position="65"/>
        <end position="239"/>
    </location>
</feature>
<feature type="compositionally biased region" description="Basic and acidic residues" evidence="1">
    <location>
        <begin position="221"/>
        <end position="233"/>
    </location>
</feature>
<feature type="region of interest" description="Disordered" evidence="1">
    <location>
        <begin position="406"/>
        <end position="460"/>
    </location>
</feature>
<sequence length="460" mass="50534">ALESRRPRHRNPDPPLHPAREFSRDRAADPRAGRGRVGLRHRGQALHRGHGRAVVHGARLFERGADRGGRRADAQAALHASVLGPQPRPGDRAGRKAEGDRSGPNLKSVLHGVGLGGERHAGEARLVHEQRARPTAEEEDHCASEGLSRGHGRGRLPHRPAGEPHRFRPADRQHPPHLLPAPLPLRRARRERDGLLRPTRSGTRGNDPAGRARHGRGLHRRTGDGGGRRDHAAGRLFSGHSGRVRPLRHAVHRRRGDLRFRAARRHVRLGGPEHPPRHDLLRQGGDLRLSAARRRHGERGHVPGDARREPQDRHLWARLHLFGPPGLLRGRGQGAGDLRARPHPRPGQGQGAPLPGPALGLGRSPAGRGGQGHGSHRRPGDCFRQGHQGAVRCEEGRRREMHEFCAGRGPDRALALRRPHRGLPAAHHHRGRDRRDVRPPRPGARPHGGLAAPGGPDRRL</sequence>
<dbReference type="EMBL" id="CADCUC010000036">
    <property type="protein sequence ID" value="CAA9307081.1"/>
    <property type="molecule type" value="Genomic_DNA"/>
</dbReference>
<feature type="compositionally biased region" description="Low complexity" evidence="1">
    <location>
        <begin position="351"/>
        <end position="366"/>
    </location>
</feature>
<reference evidence="2" key="1">
    <citation type="submission" date="2020-02" db="EMBL/GenBank/DDBJ databases">
        <authorList>
            <person name="Meier V. D."/>
        </authorList>
    </citation>
    <scope>NUCLEOTIDE SEQUENCE</scope>
    <source>
        <strain evidence="2">AVDCRST_MAG90</strain>
    </source>
</reference>
<feature type="non-terminal residue" evidence="2">
    <location>
        <position position="1"/>
    </location>
</feature>
<feature type="compositionally biased region" description="Basic and acidic residues" evidence="1">
    <location>
        <begin position="117"/>
        <end position="136"/>
    </location>
</feature>
<feature type="non-terminal residue" evidence="2">
    <location>
        <position position="460"/>
    </location>
</feature>
<feature type="region of interest" description="Disordered" evidence="1">
    <location>
        <begin position="1"/>
        <end position="51"/>
    </location>
</feature>
<evidence type="ECO:0000313" key="2">
    <source>
        <dbReference type="EMBL" id="CAA9307081.1"/>
    </source>
</evidence>
<feature type="compositionally biased region" description="Basic and acidic residues" evidence="1">
    <location>
        <begin position="18"/>
        <end position="32"/>
    </location>
</feature>
<feature type="compositionally biased region" description="Low complexity" evidence="1">
    <location>
        <begin position="445"/>
        <end position="460"/>
    </location>
</feature>
<feature type="compositionally biased region" description="Basic residues" evidence="1">
    <location>
        <begin position="415"/>
        <end position="432"/>
    </location>
</feature>
<feature type="compositionally biased region" description="Basic and acidic residues" evidence="1">
    <location>
        <begin position="89"/>
        <end position="101"/>
    </location>
</feature>
<dbReference type="AlphaFoldDB" id="A0A6J4KJZ3"/>
<organism evidence="2">
    <name type="scientific">uncultured Microvirga sp</name>
    <dbReference type="NCBI Taxonomy" id="412392"/>
    <lineage>
        <taxon>Bacteria</taxon>
        <taxon>Pseudomonadati</taxon>
        <taxon>Pseudomonadota</taxon>
        <taxon>Alphaproteobacteria</taxon>
        <taxon>Hyphomicrobiales</taxon>
        <taxon>Methylobacteriaceae</taxon>
        <taxon>Microvirga</taxon>
        <taxon>environmental samples</taxon>
    </lineage>
</organism>
<name>A0A6J4KJZ3_9HYPH</name>
<protein>
    <submittedName>
        <fullName evidence="2">Aminotransferase, class III</fullName>
    </submittedName>
</protein>
<feature type="region of interest" description="Disordered" evidence="1">
    <location>
        <begin position="327"/>
        <end position="385"/>
    </location>
</feature>
<feature type="compositionally biased region" description="Basic residues" evidence="1">
    <location>
        <begin position="33"/>
        <end position="51"/>
    </location>
</feature>
<keyword evidence="2" id="KW-0808">Transferase</keyword>
<feature type="compositionally biased region" description="Basic residues" evidence="1">
    <location>
        <begin position="211"/>
        <end position="220"/>
    </location>
</feature>
<accession>A0A6J4KJZ3</accession>
<gene>
    <name evidence="2" type="ORF">AVDCRST_MAG90-188</name>
</gene>
<dbReference type="GO" id="GO:0008483">
    <property type="term" value="F:transaminase activity"/>
    <property type="evidence" value="ECO:0007669"/>
    <property type="project" value="UniProtKB-KW"/>
</dbReference>
<keyword evidence="2" id="KW-0032">Aminotransferase</keyword>
<feature type="compositionally biased region" description="Basic and acidic residues" evidence="1">
    <location>
        <begin position="160"/>
        <end position="174"/>
    </location>
</feature>
<proteinExistence type="predicted"/>
<evidence type="ECO:0000256" key="1">
    <source>
        <dbReference type="SAM" id="MobiDB-lite"/>
    </source>
</evidence>